<reference evidence="2 3" key="1">
    <citation type="submission" date="2020-08" db="EMBL/GenBank/DDBJ databases">
        <title>The Agave Microbiome: Exploring the role of microbial communities in plant adaptations to desert environments.</title>
        <authorList>
            <person name="Partida-Martinez L.P."/>
        </authorList>
    </citation>
    <scope>NUCLEOTIDE SEQUENCE [LARGE SCALE GENOMIC DNA]</scope>
    <source>
        <strain evidence="2 3">AT3.9</strain>
    </source>
</reference>
<evidence type="ECO:0008006" key="4">
    <source>
        <dbReference type="Google" id="ProtNLM"/>
    </source>
</evidence>
<dbReference type="Pfam" id="PF04214">
    <property type="entry name" value="DUF411"/>
    <property type="match status" value="1"/>
</dbReference>
<name>A0A7W4VR45_9HYPH</name>
<dbReference type="InterPro" id="IPR006311">
    <property type="entry name" value="TAT_signal"/>
</dbReference>
<dbReference type="AlphaFoldDB" id="A0A7W4VR45"/>
<feature type="signal peptide" evidence="1">
    <location>
        <begin position="1"/>
        <end position="24"/>
    </location>
</feature>
<dbReference type="Proteomes" id="UP000532010">
    <property type="component" value="Unassembled WGS sequence"/>
</dbReference>
<dbReference type="EMBL" id="JACHWB010000014">
    <property type="protein sequence ID" value="MBB3021732.1"/>
    <property type="molecule type" value="Genomic_DNA"/>
</dbReference>
<evidence type="ECO:0000256" key="1">
    <source>
        <dbReference type="SAM" id="SignalP"/>
    </source>
</evidence>
<sequence length="162" mass="16963">MSSNLPISRRVLLAGFAVSGLAMTARGSLATEALPKMVVTKDPNCGCCTGWVKHVRAAGFQAEVIEFAEVNRLKARLGVPEALASCHTAEIGGYAIEGHVPPAAIKRLLAEKPVGKGLAVPGMPVGSPGMEVEGMEPDTYEVVLFGPSGQRTYARYIGGREA</sequence>
<dbReference type="RefSeq" id="WP_183454843.1">
    <property type="nucleotide sequence ID" value="NZ_JACHWB010000014.1"/>
</dbReference>
<proteinExistence type="predicted"/>
<protein>
    <recommendedName>
        <fullName evidence="4">Metal-binding protein</fullName>
    </recommendedName>
</protein>
<dbReference type="InterPro" id="IPR007332">
    <property type="entry name" value="DUF411"/>
</dbReference>
<gene>
    <name evidence="2" type="ORF">FHR70_004838</name>
</gene>
<evidence type="ECO:0000313" key="3">
    <source>
        <dbReference type="Proteomes" id="UP000532010"/>
    </source>
</evidence>
<evidence type="ECO:0000313" key="2">
    <source>
        <dbReference type="EMBL" id="MBB3021732.1"/>
    </source>
</evidence>
<organism evidence="2 3">
    <name type="scientific">Microvirga lupini</name>
    <dbReference type="NCBI Taxonomy" id="420324"/>
    <lineage>
        <taxon>Bacteria</taxon>
        <taxon>Pseudomonadati</taxon>
        <taxon>Pseudomonadota</taxon>
        <taxon>Alphaproteobacteria</taxon>
        <taxon>Hyphomicrobiales</taxon>
        <taxon>Methylobacteriaceae</taxon>
        <taxon>Microvirga</taxon>
    </lineage>
</organism>
<feature type="chain" id="PRO_5030640161" description="Metal-binding protein" evidence="1">
    <location>
        <begin position="25"/>
        <end position="162"/>
    </location>
</feature>
<dbReference type="PROSITE" id="PS51318">
    <property type="entry name" value="TAT"/>
    <property type="match status" value="1"/>
</dbReference>
<keyword evidence="1" id="KW-0732">Signal</keyword>
<comment type="caution">
    <text evidence="2">The sequence shown here is derived from an EMBL/GenBank/DDBJ whole genome shotgun (WGS) entry which is preliminary data.</text>
</comment>
<keyword evidence="3" id="KW-1185">Reference proteome</keyword>
<accession>A0A7W4VR45</accession>